<dbReference type="FunFam" id="2.60.40.420:FF:000021">
    <property type="entry name" value="Extracellular dihydrogeodin oxidase/laccase"/>
    <property type="match status" value="1"/>
</dbReference>
<dbReference type="InterPro" id="IPR008972">
    <property type="entry name" value="Cupredoxin"/>
</dbReference>
<feature type="domain" description="Plastocyanin-like" evidence="7">
    <location>
        <begin position="203"/>
        <end position="362"/>
    </location>
</feature>
<dbReference type="CDD" id="cd13901">
    <property type="entry name" value="CuRO_3_MaLCC_like"/>
    <property type="match status" value="1"/>
</dbReference>
<evidence type="ECO:0000259" key="7">
    <source>
        <dbReference type="Pfam" id="PF00394"/>
    </source>
</evidence>
<dbReference type="Pfam" id="PF07731">
    <property type="entry name" value="Cu-oxidase_2"/>
    <property type="match status" value="1"/>
</dbReference>
<comment type="pathway">
    <text evidence="1">Secondary metabolite biosynthesis.</text>
</comment>
<accession>A0A4Z0ZAU7</accession>
<sequence length="608" mass="67872">MASFITKLVTGILPLFGGTSPEQSNGKLIDYQGLPDILEDTSLVRRFAWDSISYNGDTVNQQPPETGVTRKYDFHVTRAQLAPDGYLRDMIVVNGQFPGPLIEANWGDWVEVTVTSNITGPDEGTTIHWHGLLQKGTPFYDGVPGISQCPIAPRESFTYRFRADHVGTSFYHSHYSAQINAGVVGPIVFHGPKSQKWDYDVGPVLVTDWFHKEYFRIVQGVVGSGTDRRPAFSDNNLINGKMNFDCSLADRDRPCVSNAGVSKFRLKPGKDNLLRIINGGSAGLQYFSVDEHEMTVISVDFVPIQPYRTNFITLGAGQRSDVIIHGKRGKLANRAYWMRSNISTMCALPRQPYGLAALYYSEEDAKMEIKPSSHPQQYNITRLGCNNEPLTVTKPLHRKPVQKPHRTITINVQDTLNATGSDEYLMNNQTFRVNYNAPILKAVTEGNASQPYEPLWNAYETGSGKRVIRIVWENQKVDPTNPNFYNVTFAHPMHLHGHDFQVLAAGAGSWDGSVATNALRRDTHILPPNGHLVVQFETDNPGVWPFHCHVAWHASAGLSISILERLSDVVRIPGTAHVMSQTCEAWDAWSKDNIVEQIDSGLRVMQKD</sequence>
<dbReference type="InterPro" id="IPR011706">
    <property type="entry name" value="Cu-oxidase_C"/>
</dbReference>
<dbReference type="OrthoDB" id="2121828at2759"/>
<evidence type="ECO:0000259" key="9">
    <source>
        <dbReference type="Pfam" id="PF07732"/>
    </source>
</evidence>
<evidence type="ECO:0000256" key="3">
    <source>
        <dbReference type="ARBA" id="ARBA00022723"/>
    </source>
</evidence>
<evidence type="ECO:0000256" key="4">
    <source>
        <dbReference type="ARBA" id="ARBA00022737"/>
    </source>
</evidence>
<evidence type="ECO:0000313" key="10">
    <source>
        <dbReference type="EMBL" id="TGJ85732.1"/>
    </source>
</evidence>
<dbReference type="InterPro" id="IPR033138">
    <property type="entry name" value="Cu_oxidase_CS"/>
</dbReference>
<dbReference type="GO" id="GO:0005507">
    <property type="term" value="F:copper ion binding"/>
    <property type="evidence" value="ECO:0007669"/>
    <property type="project" value="InterPro"/>
</dbReference>
<dbReference type="PANTHER" id="PTHR11709:SF145">
    <property type="entry name" value="LCC1"/>
    <property type="match status" value="1"/>
</dbReference>
<gene>
    <name evidence="10" type="ORF">E0Z10_g3038</name>
</gene>
<name>A0A4Z0ZAU7_9PEZI</name>
<dbReference type="InterPro" id="IPR002355">
    <property type="entry name" value="Cu_oxidase_Cu_BS"/>
</dbReference>
<dbReference type="Pfam" id="PF07732">
    <property type="entry name" value="Cu-oxidase_3"/>
    <property type="match status" value="1"/>
</dbReference>
<dbReference type="GO" id="GO:0016491">
    <property type="term" value="F:oxidoreductase activity"/>
    <property type="evidence" value="ECO:0007669"/>
    <property type="project" value="UniProtKB-KW"/>
</dbReference>
<evidence type="ECO:0000259" key="8">
    <source>
        <dbReference type="Pfam" id="PF07731"/>
    </source>
</evidence>
<dbReference type="PANTHER" id="PTHR11709">
    <property type="entry name" value="MULTI-COPPER OXIDASE"/>
    <property type="match status" value="1"/>
</dbReference>
<organism evidence="10 11">
    <name type="scientific">Xylaria hypoxylon</name>
    <dbReference type="NCBI Taxonomy" id="37992"/>
    <lineage>
        <taxon>Eukaryota</taxon>
        <taxon>Fungi</taxon>
        <taxon>Dikarya</taxon>
        <taxon>Ascomycota</taxon>
        <taxon>Pezizomycotina</taxon>
        <taxon>Sordariomycetes</taxon>
        <taxon>Xylariomycetidae</taxon>
        <taxon>Xylariales</taxon>
        <taxon>Xylariaceae</taxon>
        <taxon>Xylaria</taxon>
    </lineage>
</organism>
<comment type="caution">
    <text evidence="10">The sequence shown here is derived from an EMBL/GenBank/DDBJ whole genome shotgun (WGS) entry which is preliminary data.</text>
</comment>
<dbReference type="InterPro" id="IPR001117">
    <property type="entry name" value="Cu-oxidase_2nd"/>
</dbReference>
<dbReference type="PROSITE" id="PS00080">
    <property type="entry name" value="MULTICOPPER_OXIDASE2"/>
    <property type="match status" value="1"/>
</dbReference>
<dbReference type="EMBL" id="SKBN01000040">
    <property type="protein sequence ID" value="TGJ85732.1"/>
    <property type="molecule type" value="Genomic_DNA"/>
</dbReference>
<evidence type="ECO:0008006" key="12">
    <source>
        <dbReference type="Google" id="ProtNLM"/>
    </source>
</evidence>
<keyword evidence="5" id="KW-0560">Oxidoreductase</keyword>
<dbReference type="Proteomes" id="UP000297716">
    <property type="component" value="Unassembled WGS sequence"/>
</dbReference>
<feature type="domain" description="Plastocyanin-like" evidence="8">
    <location>
        <begin position="451"/>
        <end position="565"/>
    </location>
</feature>
<evidence type="ECO:0000256" key="5">
    <source>
        <dbReference type="ARBA" id="ARBA00023002"/>
    </source>
</evidence>
<dbReference type="Gene3D" id="2.60.40.420">
    <property type="entry name" value="Cupredoxins - blue copper proteins"/>
    <property type="match status" value="3"/>
</dbReference>
<dbReference type="InterPro" id="IPR011707">
    <property type="entry name" value="Cu-oxidase-like_N"/>
</dbReference>
<evidence type="ECO:0000256" key="1">
    <source>
        <dbReference type="ARBA" id="ARBA00005179"/>
    </source>
</evidence>
<reference evidence="10 11" key="1">
    <citation type="submission" date="2019-03" db="EMBL/GenBank/DDBJ databases">
        <title>Draft genome sequence of Xylaria hypoxylon DSM 108379, a ubiquitous saprotrophic-parasitic fungi on hardwood.</title>
        <authorList>
            <person name="Buettner E."/>
            <person name="Leonhardt S."/>
            <person name="Gebauer A.M."/>
            <person name="Liers C."/>
            <person name="Hofrichter M."/>
            <person name="Kellner H."/>
        </authorList>
    </citation>
    <scope>NUCLEOTIDE SEQUENCE [LARGE SCALE GENOMIC DNA]</scope>
    <source>
        <strain evidence="10 11">DSM 108379</strain>
    </source>
</reference>
<evidence type="ECO:0000256" key="6">
    <source>
        <dbReference type="ARBA" id="ARBA00023008"/>
    </source>
</evidence>
<dbReference type="SUPFAM" id="SSF49503">
    <property type="entry name" value="Cupredoxins"/>
    <property type="match status" value="3"/>
</dbReference>
<comment type="similarity">
    <text evidence="2">Belongs to the multicopper oxidase family.</text>
</comment>
<keyword evidence="3" id="KW-0479">Metal-binding</keyword>
<keyword evidence="6" id="KW-0186">Copper</keyword>
<dbReference type="InterPro" id="IPR045087">
    <property type="entry name" value="Cu-oxidase_fam"/>
</dbReference>
<dbReference type="PROSITE" id="PS00079">
    <property type="entry name" value="MULTICOPPER_OXIDASE1"/>
    <property type="match status" value="1"/>
</dbReference>
<keyword evidence="11" id="KW-1185">Reference proteome</keyword>
<dbReference type="STRING" id="37992.A0A4Z0ZAU7"/>
<protein>
    <recommendedName>
        <fullName evidence="12">Laccase</fullName>
    </recommendedName>
</protein>
<dbReference type="AlphaFoldDB" id="A0A4Z0ZAU7"/>
<evidence type="ECO:0000256" key="2">
    <source>
        <dbReference type="ARBA" id="ARBA00010609"/>
    </source>
</evidence>
<evidence type="ECO:0000313" key="11">
    <source>
        <dbReference type="Proteomes" id="UP000297716"/>
    </source>
</evidence>
<proteinExistence type="inferred from homology"/>
<feature type="domain" description="Plastocyanin-like" evidence="9">
    <location>
        <begin position="76"/>
        <end position="193"/>
    </location>
</feature>
<dbReference type="CDD" id="cd13854">
    <property type="entry name" value="CuRO_1_MaLCC_like"/>
    <property type="match status" value="1"/>
</dbReference>
<keyword evidence="4" id="KW-0677">Repeat</keyword>
<dbReference type="Pfam" id="PF00394">
    <property type="entry name" value="Cu-oxidase"/>
    <property type="match status" value="1"/>
</dbReference>